<evidence type="ECO:0000313" key="5">
    <source>
        <dbReference type="Proteomes" id="UP000316304"/>
    </source>
</evidence>
<name>A0A5C6CB41_9BACT</name>
<dbReference type="Proteomes" id="UP000316304">
    <property type="component" value="Unassembled WGS sequence"/>
</dbReference>
<proteinExistence type="predicted"/>
<dbReference type="GO" id="GO:0008236">
    <property type="term" value="F:serine-type peptidase activity"/>
    <property type="evidence" value="ECO:0007669"/>
    <property type="project" value="InterPro"/>
</dbReference>
<dbReference type="Pfam" id="PF00326">
    <property type="entry name" value="Peptidase_S9"/>
    <property type="match status" value="1"/>
</dbReference>
<feature type="domain" description="Peptidase S9 prolyl oligopeptidase catalytic" evidence="3">
    <location>
        <begin position="223"/>
        <end position="361"/>
    </location>
</feature>
<dbReference type="InterPro" id="IPR029058">
    <property type="entry name" value="AB_hydrolase_fold"/>
</dbReference>
<dbReference type="SUPFAM" id="SSF53474">
    <property type="entry name" value="alpha/beta-Hydrolases"/>
    <property type="match status" value="1"/>
</dbReference>
<gene>
    <name evidence="4" type="ORF">Pla52o_45190</name>
</gene>
<dbReference type="InterPro" id="IPR050955">
    <property type="entry name" value="Plant_Biomass_Hydrol_Est"/>
</dbReference>
<keyword evidence="5" id="KW-1185">Reference proteome</keyword>
<dbReference type="RefSeq" id="WP_146596544.1">
    <property type="nucleotide sequence ID" value="NZ_SJPT01000008.1"/>
</dbReference>
<dbReference type="GO" id="GO:0006508">
    <property type="term" value="P:proteolysis"/>
    <property type="evidence" value="ECO:0007669"/>
    <property type="project" value="InterPro"/>
</dbReference>
<evidence type="ECO:0000313" key="4">
    <source>
        <dbReference type="EMBL" id="TWU20641.1"/>
    </source>
</evidence>
<dbReference type="PANTHER" id="PTHR43037:SF1">
    <property type="entry name" value="BLL1128 PROTEIN"/>
    <property type="match status" value="1"/>
</dbReference>
<dbReference type="AlphaFoldDB" id="A0A5C6CB41"/>
<evidence type="ECO:0000256" key="2">
    <source>
        <dbReference type="SAM" id="SignalP"/>
    </source>
</evidence>
<dbReference type="EMBL" id="SJPT01000008">
    <property type="protein sequence ID" value="TWU20641.1"/>
    <property type="molecule type" value="Genomic_DNA"/>
</dbReference>
<reference evidence="4 5" key="1">
    <citation type="submission" date="2019-02" db="EMBL/GenBank/DDBJ databases">
        <title>Deep-cultivation of Planctomycetes and their phenomic and genomic characterization uncovers novel biology.</title>
        <authorList>
            <person name="Wiegand S."/>
            <person name="Jogler M."/>
            <person name="Boedeker C."/>
            <person name="Pinto D."/>
            <person name="Vollmers J."/>
            <person name="Rivas-Marin E."/>
            <person name="Kohn T."/>
            <person name="Peeters S.H."/>
            <person name="Heuer A."/>
            <person name="Rast P."/>
            <person name="Oberbeckmann S."/>
            <person name="Bunk B."/>
            <person name="Jeske O."/>
            <person name="Meyerdierks A."/>
            <person name="Storesund J.E."/>
            <person name="Kallscheuer N."/>
            <person name="Luecker S."/>
            <person name="Lage O.M."/>
            <person name="Pohl T."/>
            <person name="Merkel B.J."/>
            <person name="Hornburger P."/>
            <person name="Mueller R.-W."/>
            <person name="Bruemmer F."/>
            <person name="Labrenz M."/>
            <person name="Spormann A.M."/>
            <person name="Op Den Camp H."/>
            <person name="Overmann J."/>
            <person name="Amann R."/>
            <person name="Jetten M.S.M."/>
            <person name="Mascher T."/>
            <person name="Medema M.H."/>
            <person name="Devos D.P."/>
            <person name="Kaster A.-K."/>
            <person name="Ovreas L."/>
            <person name="Rohde M."/>
            <person name="Galperin M.Y."/>
            <person name="Jogler C."/>
        </authorList>
    </citation>
    <scope>NUCLEOTIDE SEQUENCE [LARGE SCALE GENOMIC DNA]</scope>
    <source>
        <strain evidence="4 5">Pla52o</strain>
    </source>
</reference>
<protein>
    <recommendedName>
        <fullName evidence="3">Peptidase S9 prolyl oligopeptidase catalytic domain-containing protein</fullName>
    </recommendedName>
</protein>
<organism evidence="4 5">
    <name type="scientific">Novipirellula galeiformis</name>
    <dbReference type="NCBI Taxonomy" id="2528004"/>
    <lineage>
        <taxon>Bacteria</taxon>
        <taxon>Pseudomonadati</taxon>
        <taxon>Planctomycetota</taxon>
        <taxon>Planctomycetia</taxon>
        <taxon>Pirellulales</taxon>
        <taxon>Pirellulaceae</taxon>
        <taxon>Novipirellula</taxon>
    </lineage>
</organism>
<sequence precursor="true">MSRLGLKLLVPVFVLFFISQWQAVADAQGYKQLPPAGIEINPAVKRELAARVAQLEKEVEVFAATSTESSRWVPDILVLTRAVRLAINQDRFYRKSETADAAKLLDEASRRLTAVKAGTQGLLLLGLAAESVDKPQLLVGGFVSEIDDSVQPYGLVIPAGFQLRMTTPYRVDVWLHGRGDAKTEIAFLTERMSKLGTYAPDDTIVLHPFGRHCNAFKFAGETDVYEAISHTQRIVPVDPQRIAIRGFSMGGAGAWHLAVHDPTRWFAANPGAGFVDSIVYQGWDKKPPFEFDPTRQKLLRWYDVLPWVTNLQNTHTIAYSGEVDKQRQAADRVVAAAQEAGFEFPYVIGAKMGHKVDDNSIVEIDRQLAGIASEPKSAPRKQIDFVTYTTKYSTADWLRVTGLVEHWTAGRVKARIVAQDRLVVHTEGVTHLEFDFRQSAWPTGSRDVDLIIDGGRFLVPDLSDSPGWQCQLVRTHGEWNIDIADPKRLRKRPGMQGPIDDAFCDRFLFVLPTRPATHGEVQRWVNREQLYAQRRWRELMRGDVRVVKDVDLSEEQIKNNHLICFGDFASNRYLREIRSELPIEWTKETLKVGDQVFDPATHAVAFCYPNPKNAGKYVVVNSGMTFREFSNVSNSRQIAMLPDWAVIDVQAEDDSIFPGKIAAEGFFDEAWGL</sequence>
<dbReference type="InterPro" id="IPR001375">
    <property type="entry name" value="Peptidase_S9_cat"/>
</dbReference>
<keyword evidence="1 2" id="KW-0732">Signal</keyword>
<feature type="signal peptide" evidence="2">
    <location>
        <begin position="1"/>
        <end position="23"/>
    </location>
</feature>
<dbReference type="Gene3D" id="3.40.50.1820">
    <property type="entry name" value="alpha/beta hydrolase"/>
    <property type="match status" value="1"/>
</dbReference>
<accession>A0A5C6CB41</accession>
<dbReference type="OrthoDB" id="236649at2"/>
<dbReference type="PANTHER" id="PTHR43037">
    <property type="entry name" value="UNNAMED PRODUCT-RELATED"/>
    <property type="match status" value="1"/>
</dbReference>
<evidence type="ECO:0000256" key="1">
    <source>
        <dbReference type="ARBA" id="ARBA00022729"/>
    </source>
</evidence>
<feature type="chain" id="PRO_5022820621" description="Peptidase S9 prolyl oligopeptidase catalytic domain-containing protein" evidence="2">
    <location>
        <begin position="24"/>
        <end position="673"/>
    </location>
</feature>
<evidence type="ECO:0000259" key="3">
    <source>
        <dbReference type="Pfam" id="PF00326"/>
    </source>
</evidence>
<comment type="caution">
    <text evidence="4">The sequence shown here is derived from an EMBL/GenBank/DDBJ whole genome shotgun (WGS) entry which is preliminary data.</text>
</comment>